<evidence type="ECO:0000313" key="2">
    <source>
        <dbReference type="Proteomes" id="UP000655225"/>
    </source>
</evidence>
<comment type="caution">
    <text evidence="1">The sequence shown here is derived from an EMBL/GenBank/DDBJ whole genome shotgun (WGS) entry which is preliminary data.</text>
</comment>
<dbReference type="AlphaFoldDB" id="A0A834Z7P5"/>
<accession>A0A834Z7P5</accession>
<protein>
    <submittedName>
        <fullName evidence="1">Uncharacterized protein</fullName>
    </submittedName>
</protein>
<sequence length="305" mass="34017">MVYELESRSTIHGCEENFLNYIALERVYTYSNIKVTDFLRGVNWLVWLLGHASFILMRFPLQCLNKYPKGYDGAAVTTFVSGMLCLSHIFSSKHIKTILRFDIVAADADDLCAWKGWVESQLSQLTLKAGRSSHEDGEEHRAGSVEIWLKRKMEPEVVDARLDKPEKRASISLEVSPKISSSSGETSQQQVKCNVSGSLDEEVEAEDSVGIIEIDETGSIKSSLKRKSNAETDLKADNWQNGQSISLPRKKLLASSEDESCTNSAKIGNWDAVKACSGLGSEEMFLAGSFLCRVLRVYYVVLQKL</sequence>
<keyword evidence="2" id="KW-1185">Reference proteome</keyword>
<gene>
    <name evidence="1" type="ORF">HHK36_014233</name>
</gene>
<dbReference type="EMBL" id="JABCRI010000009">
    <property type="protein sequence ID" value="KAF8400930.1"/>
    <property type="molecule type" value="Genomic_DNA"/>
</dbReference>
<evidence type="ECO:0000313" key="1">
    <source>
        <dbReference type="EMBL" id="KAF8400930.1"/>
    </source>
</evidence>
<name>A0A834Z7P5_TETSI</name>
<proteinExistence type="predicted"/>
<reference evidence="1 2" key="1">
    <citation type="submission" date="2020-04" db="EMBL/GenBank/DDBJ databases">
        <title>Plant Genome Project.</title>
        <authorList>
            <person name="Zhang R.-G."/>
        </authorList>
    </citation>
    <scope>NUCLEOTIDE SEQUENCE [LARGE SCALE GENOMIC DNA]</scope>
    <source>
        <strain evidence="1">YNK0</strain>
        <tissue evidence="1">Leaf</tissue>
    </source>
</reference>
<organism evidence="1 2">
    <name type="scientific">Tetracentron sinense</name>
    <name type="common">Spur-leaf</name>
    <dbReference type="NCBI Taxonomy" id="13715"/>
    <lineage>
        <taxon>Eukaryota</taxon>
        <taxon>Viridiplantae</taxon>
        <taxon>Streptophyta</taxon>
        <taxon>Embryophyta</taxon>
        <taxon>Tracheophyta</taxon>
        <taxon>Spermatophyta</taxon>
        <taxon>Magnoliopsida</taxon>
        <taxon>Trochodendrales</taxon>
        <taxon>Trochodendraceae</taxon>
        <taxon>Tetracentron</taxon>
    </lineage>
</organism>
<dbReference type="Proteomes" id="UP000655225">
    <property type="component" value="Unassembled WGS sequence"/>
</dbReference>